<proteinExistence type="predicted"/>
<dbReference type="Proteomes" id="UP000198287">
    <property type="component" value="Unassembled WGS sequence"/>
</dbReference>
<dbReference type="EMBL" id="LNIX01000018">
    <property type="protein sequence ID" value="OXA45118.1"/>
    <property type="molecule type" value="Genomic_DNA"/>
</dbReference>
<sequence>MGRHHSICRKITTKFTILFLFFGFLTLFPICFTLFFLPIYLIRFLVAMAGKLFRPDLGKMINTRSAVIATDRVNQSPKWNLCVWITLEGNLNFDQFRQTFLQDIVLEKDSTGKLVNPEFQQFYTTWLGFLFWKWEKAFDIQDHMRYYFDANNSVDYLEKVTTEKELRQVIKGPTAEPFQSGKRVRAPYEFMELIVKSYDRNSWHLSQEKLERPFNAAFTSRIPLECIKKIKNANGVSFTTVIFAALTAGVTNKY</sequence>
<evidence type="ECO:0000256" key="1">
    <source>
        <dbReference type="SAM" id="Phobius"/>
    </source>
</evidence>
<keyword evidence="1" id="KW-1133">Transmembrane helix</keyword>
<reference evidence="2 3" key="1">
    <citation type="submission" date="2015-12" db="EMBL/GenBank/DDBJ databases">
        <title>The genome of Folsomia candida.</title>
        <authorList>
            <person name="Faddeeva A."/>
            <person name="Derks M.F."/>
            <person name="Anvar Y."/>
            <person name="Smit S."/>
            <person name="Van Straalen N."/>
            <person name="Roelofs D."/>
        </authorList>
    </citation>
    <scope>NUCLEOTIDE SEQUENCE [LARGE SCALE GENOMIC DNA]</scope>
    <source>
        <strain evidence="2 3">VU population</strain>
        <tissue evidence="2">Whole body</tissue>
    </source>
</reference>
<protein>
    <submittedName>
        <fullName evidence="2">Uncharacterized protein</fullName>
    </submittedName>
</protein>
<name>A0A226DJE7_FOLCA</name>
<evidence type="ECO:0000313" key="2">
    <source>
        <dbReference type="EMBL" id="OXA45118.1"/>
    </source>
</evidence>
<keyword evidence="1" id="KW-0812">Transmembrane</keyword>
<dbReference type="AlphaFoldDB" id="A0A226DJE7"/>
<feature type="transmembrane region" description="Helical" evidence="1">
    <location>
        <begin position="15"/>
        <end position="41"/>
    </location>
</feature>
<dbReference type="OrthoDB" id="619536at2759"/>
<comment type="caution">
    <text evidence="2">The sequence shown here is derived from an EMBL/GenBank/DDBJ whole genome shotgun (WGS) entry which is preliminary data.</text>
</comment>
<evidence type="ECO:0000313" key="3">
    <source>
        <dbReference type="Proteomes" id="UP000198287"/>
    </source>
</evidence>
<keyword evidence="1" id="KW-0472">Membrane</keyword>
<keyword evidence="3" id="KW-1185">Reference proteome</keyword>
<gene>
    <name evidence="2" type="ORF">Fcan01_20082</name>
</gene>
<organism evidence="2 3">
    <name type="scientific">Folsomia candida</name>
    <name type="common">Springtail</name>
    <dbReference type="NCBI Taxonomy" id="158441"/>
    <lineage>
        <taxon>Eukaryota</taxon>
        <taxon>Metazoa</taxon>
        <taxon>Ecdysozoa</taxon>
        <taxon>Arthropoda</taxon>
        <taxon>Hexapoda</taxon>
        <taxon>Collembola</taxon>
        <taxon>Entomobryomorpha</taxon>
        <taxon>Isotomoidea</taxon>
        <taxon>Isotomidae</taxon>
        <taxon>Proisotominae</taxon>
        <taxon>Folsomia</taxon>
    </lineage>
</organism>
<accession>A0A226DJE7</accession>